<dbReference type="Pfam" id="PF02894">
    <property type="entry name" value="GFO_IDH_MocA_C"/>
    <property type="match status" value="1"/>
</dbReference>
<dbReference type="InterPro" id="IPR036291">
    <property type="entry name" value="NAD(P)-bd_dom_sf"/>
</dbReference>
<dbReference type="InterPro" id="IPR004104">
    <property type="entry name" value="Gfo/Idh/MocA-like_OxRdtase_C"/>
</dbReference>
<dbReference type="PANTHER" id="PTHR43377">
    <property type="entry name" value="BILIVERDIN REDUCTASE A"/>
    <property type="match status" value="1"/>
</dbReference>
<evidence type="ECO:0000259" key="3">
    <source>
        <dbReference type="Pfam" id="PF02894"/>
    </source>
</evidence>
<dbReference type="Gene3D" id="3.30.360.10">
    <property type="entry name" value="Dihydrodipicolinate Reductase, domain 2"/>
    <property type="match status" value="1"/>
</dbReference>
<dbReference type="PANTHER" id="PTHR43377:SF1">
    <property type="entry name" value="BILIVERDIN REDUCTASE A"/>
    <property type="match status" value="1"/>
</dbReference>
<dbReference type="Proteomes" id="UP001527882">
    <property type="component" value="Unassembled WGS sequence"/>
</dbReference>
<keyword evidence="5" id="KW-1185">Reference proteome</keyword>
<dbReference type="Pfam" id="PF01408">
    <property type="entry name" value="GFO_IDH_MocA"/>
    <property type="match status" value="1"/>
</dbReference>
<evidence type="ECO:0000259" key="2">
    <source>
        <dbReference type="Pfam" id="PF01408"/>
    </source>
</evidence>
<dbReference type="InterPro" id="IPR051450">
    <property type="entry name" value="Gfo/Idh/MocA_Oxidoreductases"/>
</dbReference>
<feature type="domain" description="Gfo/Idh/MocA-like oxidoreductase C-terminal" evidence="3">
    <location>
        <begin position="131"/>
        <end position="323"/>
    </location>
</feature>
<evidence type="ECO:0000256" key="1">
    <source>
        <dbReference type="ARBA" id="ARBA00010928"/>
    </source>
</evidence>
<comment type="similarity">
    <text evidence="1">Belongs to the Gfo/Idh/MocA family.</text>
</comment>
<dbReference type="SUPFAM" id="SSF51735">
    <property type="entry name" value="NAD(P)-binding Rossmann-fold domains"/>
    <property type="match status" value="1"/>
</dbReference>
<dbReference type="RefSeq" id="WP_269884588.1">
    <property type="nucleotide sequence ID" value="NZ_JAQAGZ010000021.1"/>
</dbReference>
<dbReference type="Gene3D" id="3.40.50.720">
    <property type="entry name" value="NAD(P)-binding Rossmann-like Domain"/>
    <property type="match status" value="1"/>
</dbReference>
<protein>
    <submittedName>
        <fullName evidence="4">Gfo/Idh/MocA family oxidoreductase</fullName>
    </submittedName>
</protein>
<proteinExistence type="inferred from homology"/>
<comment type="caution">
    <text evidence="4">The sequence shown here is derived from an EMBL/GenBank/DDBJ whole genome shotgun (WGS) entry which is preliminary data.</text>
</comment>
<name>A0ABT4QH79_9BACL</name>
<gene>
    <name evidence="4" type="ORF">O9H85_27365</name>
</gene>
<evidence type="ECO:0000313" key="4">
    <source>
        <dbReference type="EMBL" id="MCZ8516055.1"/>
    </source>
</evidence>
<organism evidence="4 5">
    <name type="scientific">Paenibacillus gyeongsangnamensis</name>
    <dbReference type="NCBI Taxonomy" id="3388067"/>
    <lineage>
        <taxon>Bacteria</taxon>
        <taxon>Bacillati</taxon>
        <taxon>Bacillota</taxon>
        <taxon>Bacilli</taxon>
        <taxon>Bacillales</taxon>
        <taxon>Paenibacillaceae</taxon>
        <taxon>Paenibacillus</taxon>
    </lineage>
</organism>
<dbReference type="InterPro" id="IPR000683">
    <property type="entry name" value="Gfo/Idh/MocA-like_OxRdtase_N"/>
</dbReference>
<dbReference type="SUPFAM" id="SSF55347">
    <property type="entry name" value="Glyceraldehyde-3-phosphate dehydrogenase-like, C-terminal domain"/>
    <property type="match status" value="1"/>
</dbReference>
<accession>A0ABT4QH79</accession>
<dbReference type="EMBL" id="JAQAGZ010000021">
    <property type="protein sequence ID" value="MCZ8516055.1"/>
    <property type="molecule type" value="Genomic_DNA"/>
</dbReference>
<sequence>MKVAVIGCGKMGVTYIQALSRMPGVELAAISDLRLEHAERIAEEYGISAYSSVDDLLADKNIQVVCVTVPSHLHKELVVKAAKAGKHIVCEKPLALSPKDAEEMILSCNENGVQLYVAHVVRFFPAYADIKRKISEGVIGDVGIAHAKRMAGNPGVGREWFLDPRLSGGVIMDVIIHDIDFMRWTLGEISSVYALNHRTESLDYASVTLRFRSGAIANLEGCLGSPDTFTSEVELFGKKGAIRHSNRDGITLRAVLREGPHGSPVVNEQSPIVHSNYWTELNHFLECIRTGNDPVVSAYDGLKAVEIAAAAIESIRTGQPVSLSES</sequence>
<feature type="domain" description="Gfo/Idh/MocA-like oxidoreductase N-terminal" evidence="2">
    <location>
        <begin position="1"/>
        <end position="119"/>
    </location>
</feature>
<evidence type="ECO:0000313" key="5">
    <source>
        <dbReference type="Proteomes" id="UP001527882"/>
    </source>
</evidence>
<reference evidence="4 5" key="1">
    <citation type="submission" date="2022-12" db="EMBL/GenBank/DDBJ databases">
        <title>Draft genome sequence of Paenibacillus sp. dW9.</title>
        <authorList>
            <person name="Choi E.-W."/>
            <person name="Kim D.-U."/>
        </authorList>
    </citation>
    <scope>NUCLEOTIDE SEQUENCE [LARGE SCALE GENOMIC DNA]</scope>
    <source>
        <strain evidence="5">dW9</strain>
    </source>
</reference>